<dbReference type="InterPro" id="IPR000160">
    <property type="entry name" value="GGDEF_dom"/>
</dbReference>
<evidence type="ECO:0000259" key="4">
    <source>
        <dbReference type="PROSITE" id="PS50887"/>
    </source>
</evidence>
<dbReference type="NCBIfam" id="TIGR00254">
    <property type="entry name" value="GGDEF"/>
    <property type="match status" value="1"/>
</dbReference>
<evidence type="ECO:0000313" key="5">
    <source>
        <dbReference type="EMBL" id="MDT0602664.1"/>
    </source>
</evidence>
<protein>
    <recommendedName>
        <fullName evidence="1">diguanylate cyclase</fullName>
        <ecNumber evidence="1">2.7.7.65</ecNumber>
    </recommendedName>
</protein>
<reference evidence="5 6" key="1">
    <citation type="submission" date="2023-09" db="EMBL/GenBank/DDBJ databases">
        <authorList>
            <person name="Rey-Velasco X."/>
        </authorList>
    </citation>
    <scope>NUCLEOTIDE SEQUENCE [LARGE SCALE GENOMIC DNA]</scope>
    <source>
        <strain evidence="5 6">W431</strain>
    </source>
</reference>
<feature type="domain" description="GGDEF" evidence="4">
    <location>
        <begin position="200"/>
        <end position="333"/>
    </location>
</feature>
<dbReference type="CDD" id="cd01949">
    <property type="entry name" value="GGDEF"/>
    <property type="match status" value="1"/>
</dbReference>
<dbReference type="PANTHER" id="PTHR45138:SF9">
    <property type="entry name" value="DIGUANYLATE CYCLASE DGCM-RELATED"/>
    <property type="match status" value="1"/>
</dbReference>
<dbReference type="SUPFAM" id="SSF55073">
    <property type="entry name" value="Nucleotide cyclase"/>
    <property type="match status" value="1"/>
</dbReference>
<keyword evidence="5" id="KW-0808">Transferase</keyword>
<organism evidence="5 6">
    <name type="scientific">Thalassotalea castellviae</name>
    <dbReference type="NCBI Taxonomy" id="3075612"/>
    <lineage>
        <taxon>Bacteria</taxon>
        <taxon>Pseudomonadati</taxon>
        <taxon>Pseudomonadota</taxon>
        <taxon>Gammaproteobacteria</taxon>
        <taxon>Alteromonadales</taxon>
        <taxon>Colwelliaceae</taxon>
        <taxon>Thalassotalea</taxon>
    </lineage>
</organism>
<keyword evidence="3" id="KW-0175">Coiled coil</keyword>
<dbReference type="EC" id="2.7.7.65" evidence="1"/>
<accession>A0ABU2ZXK2</accession>
<feature type="coiled-coil region" evidence="3">
    <location>
        <begin position="147"/>
        <end position="178"/>
    </location>
</feature>
<keyword evidence="6" id="KW-1185">Reference proteome</keyword>
<dbReference type="InterPro" id="IPR029787">
    <property type="entry name" value="Nucleotide_cyclase"/>
</dbReference>
<gene>
    <name evidence="5" type="ORF">RM573_03585</name>
</gene>
<dbReference type="SMART" id="SM00267">
    <property type="entry name" value="GGDEF"/>
    <property type="match status" value="1"/>
</dbReference>
<dbReference type="Pfam" id="PF00990">
    <property type="entry name" value="GGDEF"/>
    <property type="match status" value="1"/>
</dbReference>
<evidence type="ECO:0000313" key="6">
    <source>
        <dbReference type="Proteomes" id="UP001266357"/>
    </source>
</evidence>
<evidence type="ECO:0000256" key="2">
    <source>
        <dbReference type="ARBA" id="ARBA00034247"/>
    </source>
</evidence>
<evidence type="ECO:0000256" key="3">
    <source>
        <dbReference type="SAM" id="Coils"/>
    </source>
</evidence>
<dbReference type="PANTHER" id="PTHR45138">
    <property type="entry name" value="REGULATORY COMPONENTS OF SENSORY TRANSDUCTION SYSTEM"/>
    <property type="match status" value="1"/>
</dbReference>
<dbReference type="GO" id="GO:0052621">
    <property type="term" value="F:diguanylate cyclase activity"/>
    <property type="evidence" value="ECO:0007669"/>
    <property type="project" value="UniProtKB-EC"/>
</dbReference>
<dbReference type="RefSeq" id="WP_311577303.1">
    <property type="nucleotide sequence ID" value="NZ_JAVRIF010000001.1"/>
</dbReference>
<dbReference type="InterPro" id="IPR050469">
    <property type="entry name" value="Diguanylate_Cyclase"/>
</dbReference>
<comment type="catalytic activity">
    <reaction evidence="2">
        <text>2 GTP = 3',3'-c-di-GMP + 2 diphosphate</text>
        <dbReference type="Rhea" id="RHEA:24898"/>
        <dbReference type="ChEBI" id="CHEBI:33019"/>
        <dbReference type="ChEBI" id="CHEBI:37565"/>
        <dbReference type="ChEBI" id="CHEBI:58805"/>
        <dbReference type="EC" id="2.7.7.65"/>
    </reaction>
</comment>
<dbReference type="PROSITE" id="PS50887">
    <property type="entry name" value="GGDEF"/>
    <property type="match status" value="1"/>
</dbReference>
<dbReference type="EMBL" id="JAVRIF010000001">
    <property type="protein sequence ID" value="MDT0602664.1"/>
    <property type="molecule type" value="Genomic_DNA"/>
</dbReference>
<sequence length="333" mass="37989">MNTQDTYPSAVKLSEETIKFLSNYEVAPTPINFSVIYYYLSKKDEKMNLLLDEYISWNGSLDAVFIESIFLEFFSNSEDVEKVFFTPFENTLTSTIEQLERQAINGEQITKNFKKADRVLANSDQANSLKPLVNFINSTLIDSQQQHSELACELEKTYKQVNQLKSQLKASREEAMRDSLTGLYNRRGCEEKLKDLTLESTHSSVSIDIDHFKKFNDDFGHTIGDKVIQRVATTIEEHISADDFAVRFGGEEFMVVLANKTKEEARNIAEKIRIAITNLKLKKKNSNTYLPSISISAGIAEYQEYQNWKSVFEVADSALYQAKHAGRNCCVVL</sequence>
<dbReference type="Proteomes" id="UP001266357">
    <property type="component" value="Unassembled WGS sequence"/>
</dbReference>
<dbReference type="InterPro" id="IPR043128">
    <property type="entry name" value="Rev_trsase/Diguanyl_cyclase"/>
</dbReference>
<evidence type="ECO:0000256" key="1">
    <source>
        <dbReference type="ARBA" id="ARBA00012528"/>
    </source>
</evidence>
<proteinExistence type="predicted"/>
<dbReference type="Gene3D" id="3.30.70.270">
    <property type="match status" value="1"/>
</dbReference>
<name>A0ABU2ZXK2_9GAMM</name>
<keyword evidence="5" id="KW-0548">Nucleotidyltransferase</keyword>
<comment type="caution">
    <text evidence="5">The sequence shown here is derived from an EMBL/GenBank/DDBJ whole genome shotgun (WGS) entry which is preliminary data.</text>
</comment>